<dbReference type="RefSeq" id="WP_084098180.1">
    <property type="nucleotide sequence ID" value="NZ_FWXK01000002.1"/>
</dbReference>
<keyword evidence="3" id="KW-1185">Reference proteome</keyword>
<sequence length="578" mass="67301">MGKNNKTFVEKIPFSKESLVQFRQSYTNDPSEKSRYLLDYPTVYIANDKYRGKYSVYVGETTDIYRRTIEHMEIDNATRDEWNLFNNSDNSSLYIIGNEFFNKSLTLDIENRLMMYLTSIDNVSTIYNRRTNEQGDYYTSEKLETIFSSIWRKLVNDNAELFPIERHIKDKALFKASPFHKLTNEQKRTKELIKEYVIDCLISYDGKNKLILVDGEAGSGKTVLLSSLFYDLFQNFSSQNTISKLSHLDNYLLVNHDEQFHICLEIAKKLGIVTKRHPKRVSKPTTFINNRSTSELADITLIDEGHLLWTQGKQSYRGQNQLFDIIKRSKVTILVFDKNQILQGNQYWSNEQLANLYSNADRTINLTNQMRINSNKKTVEWIRNLVDYRSISNIPKDDIFELKIFDSPNTLKKAIFEKNKHQENGILRMIATYDWEFSSKSSHEYLWLVKEKGFSMPWNNQLKAKKGESKLSWPERSNTIYEVGSTYTVQGLDLNYAGLIIGPSVKYRNGKIQFDKTKSKSKNATNKRQLGDKKIDNSANFLKNELNVLLTRGVNGLYIYAVDNELQNMLLKAQKGEL</sequence>
<name>A0A1W1YB34_9LACT</name>
<evidence type="ECO:0000313" key="3">
    <source>
        <dbReference type="Proteomes" id="UP000243884"/>
    </source>
</evidence>
<dbReference type="InterPro" id="IPR018647">
    <property type="entry name" value="SLFN_3-like_DNA/RNA_helicase"/>
</dbReference>
<proteinExistence type="predicted"/>
<organism evidence="2 3">
    <name type="scientific">Aerococcus suis</name>
    <dbReference type="NCBI Taxonomy" id="371602"/>
    <lineage>
        <taxon>Bacteria</taxon>
        <taxon>Bacillati</taxon>
        <taxon>Bacillota</taxon>
        <taxon>Bacilli</taxon>
        <taxon>Lactobacillales</taxon>
        <taxon>Aerococcaceae</taxon>
        <taxon>Aerococcus</taxon>
    </lineage>
</organism>
<dbReference type="SUPFAM" id="SSF52540">
    <property type="entry name" value="P-loop containing nucleoside triphosphate hydrolases"/>
    <property type="match status" value="1"/>
</dbReference>
<evidence type="ECO:0000313" key="2">
    <source>
        <dbReference type="EMBL" id="SMC32938.1"/>
    </source>
</evidence>
<evidence type="ECO:0000259" key="1">
    <source>
        <dbReference type="PROSITE" id="PS50164"/>
    </source>
</evidence>
<feature type="domain" description="GIY-YIG" evidence="1">
    <location>
        <begin position="39"/>
        <end position="123"/>
    </location>
</feature>
<dbReference type="EMBL" id="FWXK01000002">
    <property type="protein sequence ID" value="SMC32938.1"/>
    <property type="molecule type" value="Genomic_DNA"/>
</dbReference>
<dbReference type="InterPro" id="IPR027417">
    <property type="entry name" value="P-loop_NTPase"/>
</dbReference>
<dbReference type="Gene3D" id="3.40.50.300">
    <property type="entry name" value="P-loop containing nucleotide triphosphate hydrolases"/>
    <property type="match status" value="1"/>
</dbReference>
<dbReference type="Pfam" id="PF09848">
    <property type="entry name" value="SLFN-g3_helicase"/>
    <property type="match status" value="1"/>
</dbReference>
<protein>
    <recommendedName>
        <fullName evidence="1">GIY-YIG domain-containing protein</fullName>
    </recommendedName>
</protein>
<dbReference type="PROSITE" id="PS50164">
    <property type="entry name" value="GIY_YIG"/>
    <property type="match status" value="1"/>
</dbReference>
<dbReference type="InterPro" id="IPR000305">
    <property type="entry name" value="GIY-YIG_endonuc"/>
</dbReference>
<reference evidence="3" key="1">
    <citation type="submission" date="2017-04" db="EMBL/GenBank/DDBJ databases">
        <authorList>
            <person name="Varghese N."/>
            <person name="Submissions S."/>
        </authorList>
    </citation>
    <scope>NUCLEOTIDE SEQUENCE [LARGE SCALE GENOMIC DNA]</scope>
    <source>
        <strain evidence="3">DSM 21500</strain>
    </source>
</reference>
<accession>A0A1W1YB34</accession>
<dbReference type="AlphaFoldDB" id="A0A1W1YB34"/>
<gene>
    <name evidence="2" type="ORF">SAMN04487984_0495</name>
</gene>
<dbReference type="OrthoDB" id="3193269at2"/>
<dbReference type="Proteomes" id="UP000243884">
    <property type="component" value="Unassembled WGS sequence"/>
</dbReference>